<dbReference type="Pfam" id="PF04427">
    <property type="entry name" value="Brix"/>
    <property type="match status" value="1"/>
</dbReference>
<sequence>MARPRKKRRTQQPGQTALNARANGVSKAKSGERVPQSMVIRMGGSDVGSGVSQLVKDVREVMQPHTAASLRERRGNKLRDYATMAGPLGVSHFLLFSRSAAGNTSLRMAVTPRGPTLGFRIEKYSLAKDIVKSQRRPKAGSIGNEHLTPPLLVMNNFTTASATSSSSIPKHLEQLTTSVFQSLFPPISPQRTPLSSIKRVLLVNREPSASAEADGSYVLSLRHYAITAKPLVTLSRGIKRLIPVEKRTKRSARARLAHDSDGEMSDGPKKPRGSKGGFPDMSRWQDVADGVLDPSAAGYTSASDSEIDTDAEVEVLETDARRVMKKRERQAQQQAVATNGENGAIAKVAKASRTQKRAIKLTEIGPRMTLRLVKVEEGMCSGKVMWHEFYQKSEKEQNDLDAVWEQRRAEKEERRRIQKENVMRKKKENGKDEVLCAAFRQVVEAFLDQVFKADLLRYHASWAQGPIPHGCYHFLKVNGTVAQDRFDGALLEEHLSHWYRCILRPERDIDNGTVDSKRLDCGFDGAWESCTVKDSFCSIVVGDSVHHGDNVNLGGIVDKLRPELLDVFLPRGCNLRHDNVLHPFCNKRQVDGTPDGPPAQDQRRRRSIQLAGIAHGMPCDRQRLHQSANITPNAIRQLERHPLLDDQRLRHAAVALHAQEAPVLAAVDGAPDTRGARTVVQAGLHSDLVADVDARDALADLGHDTGEFVPEDDRQLQPRDGVHDARLDGNLLVEVDVQVAAADAGVLRRQLDLAWAAPWLGHVLDADVFVSIVGGGSHGGGHVASGWTWDCFGLLWKNDLIQFMLNFATTPVVRVYCACMPYHILGLLRTRGMDYSRRPCAAPSVGDLRSRKSI</sequence>
<dbReference type="Proteomes" id="UP000327013">
    <property type="component" value="Unassembled WGS sequence"/>
</dbReference>
<dbReference type="GO" id="GO:0006364">
    <property type="term" value="P:rRNA processing"/>
    <property type="evidence" value="ECO:0007669"/>
    <property type="project" value="InterPro"/>
</dbReference>
<dbReference type="OrthoDB" id="10261452at2759"/>
<dbReference type="EMBL" id="VIBQ01000010">
    <property type="protein sequence ID" value="KAB8338719.1"/>
    <property type="molecule type" value="Genomic_DNA"/>
</dbReference>
<organism evidence="3 4">
    <name type="scientific">Carpinus fangiana</name>
    <dbReference type="NCBI Taxonomy" id="176857"/>
    <lineage>
        <taxon>Eukaryota</taxon>
        <taxon>Viridiplantae</taxon>
        <taxon>Streptophyta</taxon>
        <taxon>Embryophyta</taxon>
        <taxon>Tracheophyta</taxon>
        <taxon>Spermatophyta</taxon>
        <taxon>Magnoliopsida</taxon>
        <taxon>eudicotyledons</taxon>
        <taxon>Gunneridae</taxon>
        <taxon>Pentapetalae</taxon>
        <taxon>rosids</taxon>
        <taxon>fabids</taxon>
        <taxon>Fagales</taxon>
        <taxon>Betulaceae</taxon>
        <taxon>Carpinus</taxon>
    </lineage>
</organism>
<feature type="region of interest" description="Disordered" evidence="1">
    <location>
        <begin position="1"/>
        <end position="32"/>
    </location>
</feature>
<name>A0A5N6KQK8_9ROSI</name>
<dbReference type="GO" id="GO:0030687">
    <property type="term" value="C:preribosome, large subunit precursor"/>
    <property type="evidence" value="ECO:0007669"/>
    <property type="project" value="TreeGrafter"/>
</dbReference>
<feature type="domain" description="Brix" evidence="2">
    <location>
        <begin position="37"/>
        <end position="381"/>
    </location>
</feature>
<feature type="compositionally biased region" description="Basic residues" evidence="1">
    <location>
        <begin position="1"/>
        <end position="10"/>
    </location>
</feature>
<accession>A0A5N6KQK8</accession>
<feature type="region of interest" description="Disordered" evidence="1">
    <location>
        <begin position="247"/>
        <end position="283"/>
    </location>
</feature>
<dbReference type="GO" id="GO:0000027">
    <property type="term" value="P:ribosomal large subunit assembly"/>
    <property type="evidence" value="ECO:0007669"/>
    <property type="project" value="TreeGrafter"/>
</dbReference>
<dbReference type="PROSITE" id="PS50833">
    <property type="entry name" value="BRIX"/>
    <property type="match status" value="1"/>
</dbReference>
<dbReference type="SMART" id="SM00879">
    <property type="entry name" value="Brix"/>
    <property type="match status" value="1"/>
</dbReference>
<comment type="caution">
    <text evidence="3">The sequence shown here is derived from an EMBL/GenBank/DDBJ whole genome shotgun (WGS) entry which is preliminary data.</text>
</comment>
<evidence type="ECO:0000313" key="4">
    <source>
        <dbReference type="Proteomes" id="UP000327013"/>
    </source>
</evidence>
<dbReference type="InterPro" id="IPR045112">
    <property type="entry name" value="PPAN-like"/>
</dbReference>
<gene>
    <name evidence="3" type="ORF">FH972_021664</name>
</gene>
<keyword evidence="4" id="KW-1185">Reference proteome</keyword>
<evidence type="ECO:0000256" key="1">
    <source>
        <dbReference type="SAM" id="MobiDB-lite"/>
    </source>
</evidence>
<dbReference type="InterPro" id="IPR007109">
    <property type="entry name" value="Brix"/>
</dbReference>
<reference evidence="3 4" key="1">
    <citation type="submission" date="2019-06" db="EMBL/GenBank/DDBJ databases">
        <title>A chromosomal-level reference genome of Carpinus fangiana (Coryloideae, Betulaceae).</title>
        <authorList>
            <person name="Yang X."/>
            <person name="Wang Z."/>
            <person name="Zhang L."/>
            <person name="Hao G."/>
            <person name="Liu J."/>
            <person name="Yang Y."/>
        </authorList>
    </citation>
    <scope>NUCLEOTIDE SEQUENCE [LARGE SCALE GENOMIC DNA]</scope>
    <source>
        <strain evidence="3">Cfa_2016G</strain>
        <tissue evidence="3">Leaf</tissue>
    </source>
</reference>
<dbReference type="PANTHER" id="PTHR12661:SF5">
    <property type="entry name" value="SUPPRESSOR OF SWI4 1 HOMOLOG"/>
    <property type="match status" value="1"/>
</dbReference>
<dbReference type="GO" id="GO:0019843">
    <property type="term" value="F:rRNA binding"/>
    <property type="evidence" value="ECO:0007669"/>
    <property type="project" value="InterPro"/>
</dbReference>
<dbReference type="PANTHER" id="PTHR12661">
    <property type="entry name" value="PETER PAN-RELATED"/>
    <property type="match status" value="1"/>
</dbReference>
<evidence type="ECO:0000259" key="2">
    <source>
        <dbReference type="PROSITE" id="PS50833"/>
    </source>
</evidence>
<evidence type="ECO:0000313" key="3">
    <source>
        <dbReference type="EMBL" id="KAB8338719.1"/>
    </source>
</evidence>
<proteinExistence type="predicted"/>
<protein>
    <recommendedName>
        <fullName evidence="2">Brix domain-containing protein</fullName>
    </recommendedName>
</protein>
<dbReference type="AlphaFoldDB" id="A0A5N6KQK8"/>
<feature type="compositionally biased region" description="Basic and acidic residues" evidence="1">
    <location>
        <begin position="256"/>
        <end position="269"/>
    </location>
</feature>